<name>A0ABD2FN27_PAGBO</name>
<keyword evidence="3" id="KW-1185">Reference proteome</keyword>
<gene>
    <name evidence="2" type="ORF">OYC64_020604</name>
</gene>
<protein>
    <submittedName>
        <fullName evidence="2">Uncharacterized protein</fullName>
    </submittedName>
</protein>
<evidence type="ECO:0000313" key="3">
    <source>
        <dbReference type="Proteomes" id="UP001619887"/>
    </source>
</evidence>
<comment type="caution">
    <text evidence="2">The sequence shown here is derived from an EMBL/GenBank/DDBJ whole genome shotgun (WGS) entry which is preliminary data.</text>
</comment>
<dbReference type="Proteomes" id="UP001619887">
    <property type="component" value="Unassembled WGS sequence"/>
</dbReference>
<sequence>MDQVELDQEEQEQDLEDMMPMPKHVNMAC</sequence>
<dbReference type="AlphaFoldDB" id="A0ABD2FN27"/>
<feature type="compositionally biased region" description="Acidic residues" evidence="1">
    <location>
        <begin position="1"/>
        <end position="17"/>
    </location>
</feature>
<evidence type="ECO:0000313" key="2">
    <source>
        <dbReference type="EMBL" id="KAL3042718.1"/>
    </source>
</evidence>
<organism evidence="2 3">
    <name type="scientific">Pagothenia borchgrevinki</name>
    <name type="common">Bald rockcod</name>
    <name type="synonym">Trematomus borchgrevinki</name>
    <dbReference type="NCBI Taxonomy" id="8213"/>
    <lineage>
        <taxon>Eukaryota</taxon>
        <taxon>Metazoa</taxon>
        <taxon>Chordata</taxon>
        <taxon>Craniata</taxon>
        <taxon>Vertebrata</taxon>
        <taxon>Euteleostomi</taxon>
        <taxon>Actinopterygii</taxon>
        <taxon>Neopterygii</taxon>
        <taxon>Teleostei</taxon>
        <taxon>Neoteleostei</taxon>
        <taxon>Acanthomorphata</taxon>
        <taxon>Eupercaria</taxon>
        <taxon>Perciformes</taxon>
        <taxon>Notothenioidei</taxon>
        <taxon>Nototheniidae</taxon>
        <taxon>Pagothenia</taxon>
    </lineage>
</organism>
<reference evidence="2 3" key="2">
    <citation type="journal article" date="2024" name="G3 (Bethesda)">
        <title>The genome of the cryopelagic Antarctic bald notothen, Trematomus borchgrevinki.</title>
        <authorList>
            <person name="Rayamajhi N."/>
            <person name="Rivera-Colon A.G."/>
            <person name="Minhas B.F."/>
            <person name="Cheng C.C."/>
            <person name="Catchen J.M."/>
        </authorList>
    </citation>
    <scope>NUCLEOTIDE SEQUENCE [LARGE SCALE GENOMIC DNA]</scope>
    <source>
        <strain evidence="2">AGRC-2024</strain>
    </source>
</reference>
<proteinExistence type="predicted"/>
<reference evidence="2 3" key="1">
    <citation type="journal article" date="2022" name="G3 (Bethesda)">
        <title>Evaluating Illumina-, Nanopore-, and PacBio-based genome assembly strategies with the bald notothen, Trematomus borchgrevinki.</title>
        <authorList>
            <person name="Rayamajhi N."/>
            <person name="Cheng C.C."/>
            <person name="Catchen J.M."/>
        </authorList>
    </citation>
    <scope>NUCLEOTIDE SEQUENCE [LARGE SCALE GENOMIC DNA]</scope>
    <source>
        <strain evidence="2">AGRC-2024</strain>
    </source>
</reference>
<evidence type="ECO:0000256" key="1">
    <source>
        <dbReference type="SAM" id="MobiDB-lite"/>
    </source>
</evidence>
<accession>A0ABD2FN27</accession>
<dbReference type="EMBL" id="JBIYXZ010002089">
    <property type="protein sequence ID" value="KAL3042718.1"/>
    <property type="molecule type" value="Genomic_DNA"/>
</dbReference>
<feature type="region of interest" description="Disordered" evidence="1">
    <location>
        <begin position="1"/>
        <end position="29"/>
    </location>
</feature>